<sequence>MNTSIIVLAQHASLFKHCLASIRLFTAEPFELIVVNDGGSKDIATILGQTNAPVRTLETPQRVGVAAGYNMGAAAASGERLVFMRDHSIVSEQWLECLSECMDRHPDAAMVGPLSHNVSGWQNAPFPGETMEKFDRSARRLLLAKQGDARQVTRLLSMLLMVNKEAFDKLGGFDERFLLESYEDDDLCYRALQAGYNLYIAQDCFVRYMQPPALFPEDPDWYWKQLSANKQAAFDKWGFDLPKALFNWKRQVSISLCMIVKNEEQTLERCLSSVRDVVDEIVIVDTGSTDRTKEIAAKFADRIADFEWVNDFAKARNFAFRLATKEFILWLDADDVLLPEDAEKLRTLAASLPWDTESVSMHYHLRKDEYGNVASSLRRNRLVRRSRNFRWVGAVHEYLEVYGKILYADIAVTHDRKHTDSSRNLNIYEGRLEAGEDFSPRDLYYFANELADHKQWERAHAKYEEFLRLGEGWVEDNISACGRASDCLQQLGRIREAKQMALQAFSYANPRAEGCCRLGFLHMSEQDYAGAVIWYKLATELSKPANTGAILQHACWTWLPHLQLCVCYDRLGERELANRHNELAAGFIPNDERVLANRKYFADMSAAAAG</sequence>
<keyword evidence="3" id="KW-1185">Reference proteome</keyword>
<dbReference type="InterPro" id="IPR001173">
    <property type="entry name" value="Glyco_trans_2-like"/>
</dbReference>
<feature type="domain" description="Glycosyltransferase 2-like" evidence="1">
    <location>
        <begin position="13"/>
        <end position="129"/>
    </location>
</feature>
<dbReference type="InterPro" id="IPR019734">
    <property type="entry name" value="TPR_rpt"/>
</dbReference>
<gene>
    <name evidence="2" type="ORF">DQG23_34995</name>
</gene>
<evidence type="ECO:0000259" key="1">
    <source>
        <dbReference type="Pfam" id="PF00535"/>
    </source>
</evidence>
<dbReference type="Pfam" id="PF00535">
    <property type="entry name" value="Glycos_transf_2"/>
    <property type="match status" value="2"/>
</dbReference>
<evidence type="ECO:0000313" key="3">
    <source>
        <dbReference type="Proteomes" id="UP000250369"/>
    </source>
</evidence>
<dbReference type="Gene3D" id="3.90.550.10">
    <property type="entry name" value="Spore Coat Polysaccharide Biosynthesis Protein SpsA, Chain A"/>
    <property type="match status" value="2"/>
</dbReference>
<dbReference type="RefSeq" id="WP_113035684.1">
    <property type="nucleotide sequence ID" value="NZ_QMFB01000034.1"/>
</dbReference>
<dbReference type="PANTHER" id="PTHR43630">
    <property type="entry name" value="POLY-BETA-1,6-N-ACETYL-D-GLUCOSAMINE SYNTHASE"/>
    <property type="match status" value="1"/>
</dbReference>
<organism evidence="2 3">
    <name type="scientific">Paenibacillus contaminans</name>
    <dbReference type="NCBI Taxonomy" id="450362"/>
    <lineage>
        <taxon>Bacteria</taxon>
        <taxon>Bacillati</taxon>
        <taxon>Bacillota</taxon>
        <taxon>Bacilli</taxon>
        <taxon>Bacillales</taxon>
        <taxon>Paenibacillaceae</taxon>
        <taxon>Paenibacillus</taxon>
    </lineage>
</organism>
<dbReference type="EMBL" id="QMFB01000034">
    <property type="protein sequence ID" value="RAV12137.1"/>
    <property type="molecule type" value="Genomic_DNA"/>
</dbReference>
<dbReference type="OrthoDB" id="9815923at2"/>
<dbReference type="Pfam" id="PF13181">
    <property type="entry name" value="TPR_8"/>
    <property type="match status" value="1"/>
</dbReference>
<dbReference type="SUPFAM" id="SSF48452">
    <property type="entry name" value="TPR-like"/>
    <property type="match status" value="1"/>
</dbReference>
<protein>
    <recommendedName>
        <fullName evidence="1">Glycosyltransferase 2-like domain-containing protein</fullName>
    </recommendedName>
</protein>
<dbReference type="Gene3D" id="1.25.40.10">
    <property type="entry name" value="Tetratricopeptide repeat domain"/>
    <property type="match status" value="1"/>
</dbReference>
<dbReference type="AlphaFoldDB" id="A0A329M585"/>
<evidence type="ECO:0000313" key="2">
    <source>
        <dbReference type="EMBL" id="RAV12137.1"/>
    </source>
</evidence>
<dbReference type="InterPro" id="IPR011990">
    <property type="entry name" value="TPR-like_helical_dom_sf"/>
</dbReference>
<proteinExistence type="predicted"/>
<name>A0A329M585_9BACL</name>
<dbReference type="SUPFAM" id="SSF53448">
    <property type="entry name" value="Nucleotide-diphospho-sugar transferases"/>
    <property type="match status" value="2"/>
</dbReference>
<dbReference type="CDD" id="cd02511">
    <property type="entry name" value="Beta4Glucosyltransferase"/>
    <property type="match status" value="1"/>
</dbReference>
<reference evidence="2 3" key="1">
    <citation type="journal article" date="2009" name="Int. J. Syst. Evol. Microbiol.">
        <title>Paenibacillus contaminans sp. nov., isolated from a contaminated laboratory plate.</title>
        <authorList>
            <person name="Chou J.H."/>
            <person name="Lee J.H."/>
            <person name="Lin M.C."/>
            <person name="Chang P.S."/>
            <person name="Arun A.B."/>
            <person name="Young C.C."/>
            <person name="Chen W.M."/>
        </authorList>
    </citation>
    <scope>NUCLEOTIDE SEQUENCE [LARGE SCALE GENOMIC DNA]</scope>
    <source>
        <strain evidence="2 3">CKOBP-6</strain>
    </source>
</reference>
<dbReference type="PANTHER" id="PTHR43630:SF2">
    <property type="entry name" value="GLYCOSYLTRANSFERASE"/>
    <property type="match status" value="1"/>
</dbReference>
<dbReference type="InterPro" id="IPR029044">
    <property type="entry name" value="Nucleotide-diphossugar_trans"/>
</dbReference>
<feature type="domain" description="Glycosyltransferase 2-like" evidence="1">
    <location>
        <begin position="255"/>
        <end position="351"/>
    </location>
</feature>
<comment type="caution">
    <text evidence="2">The sequence shown here is derived from an EMBL/GenBank/DDBJ whole genome shotgun (WGS) entry which is preliminary data.</text>
</comment>
<dbReference type="Proteomes" id="UP000250369">
    <property type="component" value="Unassembled WGS sequence"/>
</dbReference>
<accession>A0A329M585</accession>